<evidence type="ECO:0000313" key="1">
    <source>
        <dbReference type="Ensembl" id="ENSCHIP00010017906.1"/>
    </source>
</evidence>
<organism evidence="1">
    <name type="scientific">Capra hircus</name>
    <name type="common">Goat</name>
    <dbReference type="NCBI Taxonomy" id="9925"/>
    <lineage>
        <taxon>Eukaryota</taxon>
        <taxon>Metazoa</taxon>
        <taxon>Chordata</taxon>
        <taxon>Craniata</taxon>
        <taxon>Vertebrata</taxon>
        <taxon>Euteleostomi</taxon>
        <taxon>Mammalia</taxon>
        <taxon>Eutheria</taxon>
        <taxon>Laurasiatheria</taxon>
        <taxon>Artiodactyla</taxon>
        <taxon>Ruminantia</taxon>
        <taxon>Pecora</taxon>
        <taxon>Bovidae</taxon>
        <taxon>Caprinae</taxon>
        <taxon>Capra</taxon>
    </lineage>
</organism>
<protein>
    <submittedName>
        <fullName evidence="1">Uncharacterized protein</fullName>
    </submittedName>
</protein>
<dbReference type="AlphaFoldDB" id="A0A8C2PEK2"/>
<dbReference type="Ensembl" id="ENSCHIT00010025084.1">
    <property type="protein sequence ID" value="ENSCHIP00010017906.1"/>
    <property type="gene ID" value="ENSCHIG00010013118.1"/>
</dbReference>
<name>A0A8C2PEK2_CAPHI</name>
<reference evidence="1" key="1">
    <citation type="submission" date="2019-03" db="EMBL/GenBank/DDBJ databases">
        <title>Genome sequencing and reference-guided assembly of Black Bengal Goat (Capra hircus).</title>
        <authorList>
            <person name="Siddiki A.Z."/>
            <person name="Baten A."/>
            <person name="Billah M."/>
            <person name="Alam M.A.U."/>
            <person name="Shawrob K.S.M."/>
            <person name="Saha S."/>
            <person name="Chowdhury M."/>
            <person name="Rahman A.H."/>
            <person name="Stear M."/>
            <person name="Miah G."/>
            <person name="Das G.B."/>
            <person name="Hossain M.M."/>
            <person name="Kumkum M."/>
            <person name="Islam M.S."/>
            <person name="Mollah A.M."/>
            <person name="Ahsan A."/>
            <person name="Tusar F."/>
            <person name="Khan M.K.I."/>
        </authorList>
    </citation>
    <scope>NUCLEOTIDE SEQUENCE [LARGE SCALE GENOMIC DNA]</scope>
</reference>
<proteinExistence type="predicted"/>
<sequence length="111" mass="12396">MRLRDISGTVWGVSQISISDSKSCPKTVCLFITDFSHVIFPQIPLSMNVSTFLAYDQPTISYCGVHHELLSHKSFETNAQEDTMETHLETELDLSTITAAARITDHKQPLA</sequence>
<accession>A0A8C2PEK2</accession>
<reference evidence="1" key="2">
    <citation type="submission" date="2025-08" db="UniProtKB">
        <authorList>
            <consortium name="Ensembl"/>
        </authorList>
    </citation>
    <scope>IDENTIFICATION</scope>
</reference>